<dbReference type="STRING" id="92696.A0A4R0R854"/>
<dbReference type="SUPFAM" id="SSF82199">
    <property type="entry name" value="SET domain"/>
    <property type="match status" value="1"/>
</dbReference>
<organism evidence="2 3">
    <name type="scientific">Steccherinum ochraceum</name>
    <dbReference type="NCBI Taxonomy" id="92696"/>
    <lineage>
        <taxon>Eukaryota</taxon>
        <taxon>Fungi</taxon>
        <taxon>Dikarya</taxon>
        <taxon>Basidiomycota</taxon>
        <taxon>Agaricomycotina</taxon>
        <taxon>Agaricomycetes</taxon>
        <taxon>Polyporales</taxon>
        <taxon>Steccherinaceae</taxon>
        <taxon>Steccherinum</taxon>
    </lineage>
</organism>
<dbReference type="Gene3D" id="2.40.50.550">
    <property type="match status" value="1"/>
</dbReference>
<protein>
    <recommendedName>
        <fullName evidence="1">SET domain-containing protein</fullName>
    </recommendedName>
</protein>
<dbReference type="Gene3D" id="2.170.270.10">
    <property type="entry name" value="SET domain"/>
    <property type="match status" value="1"/>
</dbReference>
<keyword evidence="3" id="KW-1185">Reference proteome</keyword>
<dbReference type="Pfam" id="PF00856">
    <property type="entry name" value="SET"/>
    <property type="match status" value="1"/>
</dbReference>
<sequence length="778" mass="86052">MMATLLLGGLPPETVPSPMMTLNTDGPVRQESHIGRATTEEMHLGERSLPPERARQIRKSVLLAQIEAQRSSAVTVASSLLRTRQTFVGENTCYYSSTGLHELIQINMSSLSTGRRHKGAYLLCRVVSRTAHLVGINFVVEDSEGDCCHVTVHHYPHTLDFSSVETDMVFPIGSILAIREPFCKTSTTGSFCTIRVDAPSDVVFLKPNVPFLEGISWRSEIITPAPPSNAGEWKNLGVSSFKQQRWLCAAVAFSKGLELEPMNSLLLLNRSETYLRLLWYNSALRDAEIVLGMKLKDPILQRKALVRATRAHYYSGRYTDVTRLAHEHPLISDLTAYATKAAQRMREQTLGSYDWQVIHEVEENPGSRVDIAPYKGPVEVKTPDGGRRLRGLFVTQDVKAGELLLVSKAIASCYYSEVAVSHSQDSFEIRDLADQVVQRSWDDSNVACVIATLYAGDYFHSASYPPPPAPHLPASPTQSSANIDTARIEAVCAKNSFGVEKTPMRIAGAVLHELPSFCNHACLPTADFYILGDVMIVRARIAMKAGDEVTLAYIDPLKTGRSAELTKRDWDFICGCELCQADRADPPAARRQRRELLVLPAPRHLVDAAVRAELLHATYHDTPERRRCRAKPGLVRVYETLARLHRDAIDAPCDIAHLVPSIAFLMKSLEAAGTVIIDQRIIEVVSNEDVGELDLELPIDLAAPPRFPNECAQNMILLANSLFIMLQKKRALSWVKAATLVAIPVTGNDGALFVEIYKSLFLNELLDAFTSISAGFMS</sequence>
<evidence type="ECO:0000259" key="1">
    <source>
        <dbReference type="Pfam" id="PF00856"/>
    </source>
</evidence>
<dbReference type="InterPro" id="IPR046341">
    <property type="entry name" value="SET_dom_sf"/>
</dbReference>
<dbReference type="OrthoDB" id="5945798at2759"/>
<dbReference type="AlphaFoldDB" id="A0A4R0R854"/>
<dbReference type="SUPFAM" id="SSF48452">
    <property type="entry name" value="TPR-like"/>
    <property type="match status" value="1"/>
</dbReference>
<dbReference type="PANTHER" id="PTHR47643:SF2">
    <property type="entry name" value="TPR DOMAIN PROTEIN (AFU_ORTHOLOGUE AFUA_5G12710)"/>
    <property type="match status" value="1"/>
</dbReference>
<accession>A0A4R0R854</accession>
<dbReference type="EMBL" id="RWJN01000659">
    <property type="protein sequence ID" value="TCD60099.1"/>
    <property type="molecule type" value="Genomic_DNA"/>
</dbReference>
<name>A0A4R0R854_9APHY</name>
<evidence type="ECO:0000313" key="3">
    <source>
        <dbReference type="Proteomes" id="UP000292702"/>
    </source>
</evidence>
<dbReference type="CDD" id="cd20071">
    <property type="entry name" value="SET_SMYD"/>
    <property type="match status" value="1"/>
</dbReference>
<gene>
    <name evidence="2" type="ORF">EIP91_010718</name>
</gene>
<dbReference type="PANTHER" id="PTHR47643">
    <property type="entry name" value="TPR DOMAIN PROTEIN (AFU_ORTHOLOGUE AFUA_5G12710)"/>
    <property type="match status" value="1"/>
</dbReference>
<reference evidence="2 3" key="1">
    <citation type="submission" date="2018-11" db="EMBL/GenBank/DDBJ databases">
        <title>Genome assembly of Steccherinum ochraceum LE-BIN_3174, the white-rot fungus of the Steccherinaceae family (The Residual Polyporoid clade, Polyporales, Basidiomycota).</title>
        <authorList>
            <person name="Fedorova T.V."/>
            <person name="Glazunova O.A."/>
            <person name="Landesman E.O."/>
            <person name="Moiseenko K.V."/>
            <person name="Psurtseva N.V."/>
            <person name="Savinova O.S."/>
            <person name="Shakhova N.V."/>
            <person name="Tyazhelova T.V."/>
            <person name="Vasina D.V."/>
        </authorList>
    </citation>
    <scope>NUCLEOTIDE SEQUENCE [LARGE SCALE GENOMIC DNA]</scope>
    <source>
        <strain evidence="2 3">LE-BIN_3174</strain>
    </source>
</reference>
<dbReference type="InterPro" id="IPR053209">
    <property type="entry name" value="Gramillin-biosynth_MTr"/>
</dbReference>
<feature type="domain" description="SET" evidence="1">
    <location>
        <begin position="390"/>
        <end position="553"/>
    </location>
</feature>
<dbReference type="Proteomes" id="UP000292702">
    <property type="component" value="Unassembled WGS sequence"/>
</dbReference>
<dbReference type="Gene3D" id="1.25.40.10">
    <property type="entry name" value="Tetratricopeptide repeat domain"/>
    <property type="match status" value="1"/>
</dbReference>
<evidence type="ECO:0000313" key="2">
    <source>
        <dbReference type="EMBL" id="TCD60099.1"/>
    </source>
</evidence>
<proteinExistence type="predicted"/>
<comment type="caution">
    <text evidence="2">The sequence shown here is derived from an EMBL/GenBank/DDBJ whole genome shotgun (WGS) entry which is preliminary data.</text>
</comment>
<dbReference type="InterPro" id="IPR038645">
    <property type="entry name" value="TTC5_OB_sf"/>
</dbReference>
<dbReference type="InterPro" id="IPR001214">
    <property type="entry name" value="SET_dom"/>
</dbReference>
<dbReference type="InterPro" id="IPR011990">
    <property type="entry name" value="TPR-like_helical_dom_sf"/>
</dbReference>